<proteinExistence type="predicted"/>
<evidence type="ECO:0000313" key="3">
    <source>
        <dbReference type="Proteomes" id="UP000703269"/>
    </source>
</evidence>
<gene>
    <name evidence="2" type="ORF">PsYK624_156490</name>
</gene>
<dbReference type="EMBL" id="BPQB01000108">
    <property type="protein sequence ID" value="GJE99395.1"/>
    <property type="molecule type" value="Genomic_DNA"/>
</dbReference>
<feature type="compositionally biased region" description="Basic and acidic residues" evidence="1">
    <location>
        <begin position="65"/>
        <end position="76"/>
    </location>
</feature>
<organism evidence="2 3">
    <name type="scientific">Phanerochaete sordida</name>
    <dbReference type="NCBI Taxonomy" id="48140"/>
    <lineage>
        <taxon>Eukaryota</taxon>
        <taxon>Fungi</taxon>
        <taxon>Dikarya</taxon>
        <taxon>Basidiomycota</taxon>
        <taxon>Agaricomycotina</taxon>
        <taxon>Agaricomycetes</taxon>
        <taxon>Polyporales</taxon>
        <taxon>Phanerochaetaceae</taxon>
        <taxon>Phanerochaete</taxon>
    </lineage>
</organism>
<feature type="region of interest" description="Disordered" evidence="1">
    <location>
        <begin position="65"/>
        <end position="112"/>
    </location>
</feature>
<feature type="compositionally biased region" description="Basic and acidic residues" evidence="1">
    <location>
        <begin position="87"/>
        <end position="97"/>
    </location>
</feature>
<comment type="caution">
    <text evidence="2">The sequence shown here is derived from an EMBL/GenBank/DDBJ whole genome shotgun (WGS) entry which is preliminary data.</text>
</comment>
<evidence type="ECO:0000313" key="2">
    <source>
        <dbReference type="EMBL" id="GJE99395.1"/>
    </source>
</evidence>
<accession>A0A9P3GPM9</accession>
<keyword evidence="3" id="KW-1185">Reference proteome</keyword>
<evidence type="ECO:0000256" key="1">
    <source>
        <dbReference type="SAM" id="MobiDB-lite"/>
    </source>
</evidence>
<dbReference type="AlphaFoldDB" id="A0A9P3GPM9"/>
<name>A0A9P3GPM9_9APHY</name>
<sequence>MPPVPLLLAPSPFPLLTKMPAPQPAPQSIPVTICTDAEADYKIATAGTARRTADVKATVRAVAEERSDEHAAKGEGGDGGWFSGSVHRGDHGWRRGGTEMGSRRVGGYERLR</sequence>
<protein>
    <submittedName>
        <fullName evidence="2">Uncharacterized protein</fullName>
    </submittedName>
</protein>
<reference evidence="2 3" key="1">
    <citation type="submission" date="2021-08" db="EMBL/GenBank/DDBJ databases">
        <title>Draft Genome Sequence of Phanerochaete sordida strain YK-624.</title>
        <authorList>
            <person name="Mori T."/>
            <person name="Dohra H."/>
            <person name="Suzuki T."/>
            <person name="Kawagishi H."/>
            <person name="Hirai H."/>
        </authorList>
    </citation>
    <scope>NUCLEOTIDE SEQUENCE [LARGE SCALE GENOMIC DNA]</scope>
    <source>
        <strain evidence="2 3">YK-624</strain>
    </source>
</reference>
<dbReference type="Proteomes" id="UP000703269">
    <property type="component" value="Unassembled WGS sequence"/>
</dbReference>